<feature type="region of interest" description="Disordered" evidence="3">
    <location>
        <begin position="314"/>
        <end position="378"/>
    </location>
</feature>
<feature type="compositionally biased region" description="Polar residues" evidence="3">
    <location>
        <begin position="17"/>
        <end position="28"/>
    </location>
</feature>
<dbReference type="CDD" id="cd08674">
    <property type="entry name" value="Cdt1_m"/>
    <property type="match status" value="1"/>
</dbReference>
<dbReference type="EMBL" id="CM007647">
    <property type="protein sequence ID" value="ONM05578.1"/>
    <property type="molecule type" value="Genomic_DNA"/>
</dbReference>
<proteinExistence type="inferred from homology"/>
<dbReference type="GO" id="GO:0005634">
    <property type="term" value="C:nucleus"/>
    <property type="evidence" value="ECO:0007669"/>
    <property type="project" value="GOC"/>
</dbReference>
<comment type="similarity">
    <text evidence="1">Belongs to the Cdt1 family.</text>
</comment>
<reference evidence="5" key="1">
    <citation type="submission" date="2015-12" db="EMBL/GenBank/DDBJ databases">
        <title>Update maize B73 reference genome by single molecule sequencing technologies.</title>
        <authorList>
            <consortium name="Maize Genome Sequencing Project"/>
            <person name="Ware D."/>
        </authorList>
    </citation>
    <scope>NUCLEOTIDE SEQUENCE [LARGE SCALE GENOMIC DNA]</scope>
    <source>
        <tissue evidence="5">Seedling</tissue>
    </source>
</reference>
<dbReference type="SMART" id="SM01075">
    <property type="entry name" value="CDT1"/>
    <property type="match status" value="1"/>
</dbReference>
<keyword evidence="2" id="KW-0131">Cell cycle</keyword>
<gene>
    <name evidence="5" type="ORF">ZEAMMB73_Zm00001d032621</name>
</gene>
<evidence type="ECO:0000259" key="4">
    <source>
        <dbReference type="SMART" id="SM01075"/>
    </source>
</evidence>
<dbReference type="SMR" id="A0A1D6KSC5"/>
<dbReference type="SUPFAM" id="SSF46785">
    <property type="entry name" value="Winged helix' DNA-binding domain"/>
    <property type="match status" value="1"/>
</dbReference>
<dbReference type="InterPro" id="IPR045173">
    <property type="entry name" value="Cdt1"/>
</dbReference>
<organism evidence="5">
    <name type="scientific">Zea mays</name>
    <name type="common">Maize</name>
    <dbReference type="NCBI Taxonomy" id="4577"/>
    <lineage>
        <taxon>Eukaryota</taxon>
        <taxon>Viridiplantae</taxon>
        <taxon>Streptophyta</taxon>
        <taxon>Embryophyta</taxon>
        <taxon>Tracheophyta</taxon>
        <taxon>Spermatophyta</taxon>
        <taxon>Magnoliopsida</taxon>
        <taxon>Liliopsida</taxon>
        <taxon>Poales</taxon>
        <taxon>Poaceae</taxon>
        <taxon>PACMAD clade</taxon>
        <taxon>Panicoideae</taxon>
        <taxon>Andropogonodae</taxon>
        <taxon>Andropogoneae</taxon>
        <taxon>Tripsacinae</taxon>
        <taxon>Zea</taxon>
    </lineage>
</organism>
<dbReference type="PANTHER" id="PTHR28637:SF13">
    <property type="entry name" value="EXPRESSED PROTEIN"/>
    <property type="match status" value="1"/>
</dbReference>
<feature type="region of interest" description="Disordered" evidence="3">
    <location>
        <begin position="1"/>
        <end position="57"/>
    </location>
</feature>
<evidence type="ECO:0000256" key="1">
    <source>
        <dbReference type="ARBA" id="ARBA00008356"/>
    </source>
</evidence>
<dbReference type="ExpressionAtlas" id="A0A1D6KSC5">
    <property type="expression patterns" value="baseline and differential"/>
</dbReference>
<dbReference type="FunCoup" id="A0A1D6KSC5">
    <property type="interactions" value="82"/>
</dbReference>
<dbReference type="InterPro" id="IPR036390">
    <property type="entry name" value="WH_DNA-bd_sf"/>
</dbReference>
<evidence type="ECO:0000313" key="5">
    <source>
        <dbReference type="EMBL" id="ONM05578.1"/>
    </source>
</evidence>
<dbReference type="GO" id="GO:0003677">
    <property type="term" value="F:DNA binding"/>
    <property type="evidence" value="ECO:0007669"/>
    <property type="project" value="InterPro"/>
</dbReference>
<feature type="compositionally biased region" description="Polar residues" evidence="3">
    <location>
        <begin position="334"/>
        <end position="344"/>
    </location>
</feature>
<dbReference type="Pfam" id="PF16679">
    <property type="entry name" value="CDT1_C"/>
    <property type="match status" value="1"/>
</dbReference>
<sequence length="576" mass="64588">MSEGDATQLALEKGLPQVSNDDGSSSPATMHKLKVDTEDAGSKIESPTPEKLESRSKGVVVSSLARNLLAERYKDRFANQFLEDEGDIDDEDYNDSISPGMSRSQRSRSIELLEKHKDLLNLFNRMESSIRLLRLRKRMATFNNIATQVEILAKRKLSYCHLAQMKYLFPEAIQIKRVLLHDEKSLCMYADMEIILVMDVVEYTSTDHSPSMTICDAFYSKLLTFLDAHHKGTDIPEAILPEPFNLRSRGQLNLEASHNGHAAEPHLQGTTKDGFSNASHFPQSFRKLMSQKVITDGAERTQLLLDPTKLSSVSAYDTEGTNRSPKKQDKHASVTVNSEISATPSRHLISRCQEGTPKQETLESPLLAQTPATQTPKRQLPTPLEKLEATCGHISEPRSASSARRSLNTSLKFEGGSPSYHDRMEHVATSKIGILSEDSSSFNKSLEENGPVFFTDRDKINLADPVGVQEKMASLRSTFGIVCDISHSIKNSLITKQELFHNILANNLEIEQMGEIEEQLHILEDLAPNWISKKVINGEEILYRQVSFGNTSKHPFLGLYHEILRYIFFSFAALKL</sequence>
<dbReference type="PANTHER" id="PTHR28637">
    <property type="entry name" value="DNA REPLICATION FACTOR CDT1"/>
    <property type="match status" value="1"/>
</dbReference>
<dbReference type="IntAct" id="A0A1D6KSC5">
    <property type="interactions" value="6"/>
</dbReference>
<accession>A0A1D6KSC5</accession>
<feature type="compositionally biased region" description="Polar residues" evidence="3">
    <location>
        <begin position="314"/>
        <end position="323"/>
    </location>
</feature>
<evidence type="ECO:0000256" key="2">
    <source>
        <dbReference type="ARBA" id="ARBA00023306"/>
    </source>
</evidence>
<name>A0A1D6KSC5_MAIZE</name>
<dbReference type="GO" id="GO:0030174">
    <property type="term" value="P:regulation of DNA-templated DNA replication initiation"/>
    <property type="evidence" value="ECO:0007669"/>
    <property type="project" value="InterPro"/>
</dbReference>
<feature type="compositionally biased region" description="Basic and acidic residues" evidence="3">
    <location>
        <begin position="33"/>
        <end position="56"/>
    </location>
</feature>
<evidence type="ECO:0000256" key="3">
    <source>
        <dbReference type="SAM" id="MobiDB-lite"/>
    </source>
</evidence>
<dbReference type="InterPro" id="IPR032054">
    <property type="entry name" value="Cdt1_C"/>
</dbReference>
<dbReference type="GO" id="GO:0071163">
    <property type="term" value="P:DNA replication preinitiation complex assembly"/>
    <property type="evidence" value="ECO:0007669"/>
    <property type="project" value="InterPro"/>
</dbReference>
<dbReference type="STRING" id="4577.A0A1D6KSC5"/>
<feature type="domain" description="CDT1 Geminin-binding" evidence="4">
    <location>
        <begin position="112"/>
        <end position="242"/>
    </location>
</feature>
<dbReference type="AlphaFoldDB" id="A0A1D6KSC5"/>
<dbReference type="Gene3D" id="1.10.10.1420">
    <property type="entry name" value="DNA replication factor Cdt1, C-terminal WH domain"/>
    <property type="match status" value="1"/>
</dbReference>
<dbReference type="Pfam" id="PF08839">
    <property type="entry name" value="CDT1"/>
    <property type="match status" value="1"/>
</dbReference>
<protein>
    <submittedName>
        <fullName evidence="5">CDT1-like protein a chloroplastic</fullName>
    </submittedName>
</protein>
<dbReference type="InterPro" id="IPR014939">
    <property type="entry name" value="CDT1_Gemini-bd-like"/>
</dbReference>
<dbReference type="InParanoid" id="A0A1D6KSC5"/>
<dbReference type="EMBL" id="CM007647">
    <property type="protein sequence ID" value="ONM05577.1"/>
    <property type="molecule type" value="Genomic_DNA"/>
</dbReference>
<dbReference type="InterPro" id="IPR038090">
    <property type="entry name" value="Cdt1_C_WH_dom_sf"/>
</dbReference>